<name>A0ABM8ZZT4_9VIBR</name>
<dbReference type="RefSeq" id="WP_237359570.1">
    <property type="nucleotide sequence ID" value="NZ_CAKLDM010000001.1"/>
</dbReference>
<proteinExistence type="predicted"/>
<accession>A0ABM8ZZT4</accession>
<feature type="region of interest" description="Disordered" evidence="1">
    <location>
        <begin position="73"/>
        <end position="100"/>
    </location>
</feature>
<keyword evidence="3" id="KW-1185">Reference proteome</keyword>
<feature type="compositionally biased region" description="Acidic residues" evidence="1">
    <location>
        <begin position="82"/>
        <end position="100"/>
    </location>
</feature>
<sequence>MSDIAFQIQLGLILPKLRSTVKDQMLSISEELGTIVQAGNVEGGDVDLAAVKEVLMKSIETFVDQDIVPALDAKLNPPADEPVAEASEEAAEEEPAEEEA</sequence>
<evidence type="ECO:0000256" key="1">
    <source>
        <dbReference type="SAM" id="MobiDB-lite"/>
    </source>
</evidence>
<reference evidence="2" key="1">
    <citation type="submission" date="2021-11" db="EMBL/GenBank/DDBJ databases">
        <authorList>
            <person name="Rodrigo-Torres L."/>
            <person name="Arahal R. D."/>
            <person name="Lucena T."/>
        </authorList>
    </citation>
    <scope>NUCLEOTIDE SEQUENCE</scope>
    <source>
        <strain evidence="2">CECT 7928</strain>
    </source>
</reference>
<evidence type="ECO:0000313" key="2">
    <source>
        <dbReference type="EMBL" id="CAH0536062.1"/>
    </source>
</evidence>
<evidence type="ECO:0000313" key="3">
    <source>
        <dbReference type="Proteomes" id="UP000838748"/>
    </source>
</evidence>
<dbReference type="Proteomes" id="UP000838748">
    <property type="component" value="Unassembled WGS sequence"/>
</dbReference>
<protein>
    <submittedName>
        <fullName evidence="2">Uncharacterized protein</fullName>
    </submittedName>
</protein>
<comment type="caution">
    <text evidence="2">The sequence shown here is derived from an EMBL/GenBank/DDBJ whole genome shotgun (WGS) entry which is preliminary data.</text>
</comment>
<dbReference type="EMBL" id="CAKLDM010000001">
    <property type="protein sequence ID" value="CAH0536062.1"/>
    <property type="molecule type" value="Genomic_DNA"/>
</dbReference>
<organism evidence="2 3">
    <name type="scientific">Vibrio marisflavi CECT 7928</name>
    <dbReference type="NCBI Taxonomy" id="634439"/>
    <lineage>
        <taxon>Bacteria</taxon>
        <taxon>Pseudomonadati</taxon>
        <taxon>Pseudomonadota</taxon>
        <taxon>Gammaproteobacteria</taxon>
        <taxon>Vibrionales</taxon>
        <taxon>Vibrionaceae</taxon>
        <taxon>Vibrio</taxon>
    </lineage>
</organism>
<gene>
    <name evidence="2" type="ORF">VMF7928_00158</name>
</gene>